<keyword evidence="3" id="KW-1185">Reference proteome</keyword>
<dbReference type="OrthoDB" id="431454at2759"/>
<dbReference type="AlphaFoldDB" id="A0A166LKI3"/>
<accession>A0A166LKI3</accession>
<name>A0A166LKI3_9AGAM</name>
<evidence type="ECO:0000313" key="2">
    <source>
        <dbReference type="EMBL" id="KZP23055.1"/>
    </source>
</evidence>
<dbReference type="EMBL" id="KV417535">
    <property type="protein sequence ID" value="KZP23055.1"/>
    <property type="molecule type" value="Genomic_DNA"/>
</dbReference>
<reference evidence="2 3" key="1">
    <citation type="journal article" date="2016" name="Mol. Biol. Evol.">
        <title>Comparative Genomics of Early-Diverging Mushroom-Forming Fungi Provides Insights into the Origins of Lignocellulose Decay Capabilities.</title>
        <authorList>
            <person name="Nagy L.G."/>
            <person name="Riley R."/>
            <person name="Tritt A."/>
            <person name="Adam C."/>
            <person name="Daum C."/>
            <person name="Floudas D."/>
            <person name="Sun H."/>
            <person name="Yadav J.S."/>
            <person name="Pangilinan J."/>
            <person name="Larsson K.H."/>
            <person name="Matsuura K."/>
            <person name="Barry K."/>
            <person name="Labutti K."/>
            <person name="Kuo R."/>
            <person name="Ohm R.A."/>
            <person name="Bhattacharya S.S."/>
            <person name="Shirouzu T."/>
            <person name="Yoshinaga Y."/>
            <person name="Martin F.M."/>
            <person name="Grigoriev I.V."/>
            <person name="Hibbett D.S."/>
        </authorList>
    </citation>
    <scope>NUCLEOTIDE SEQUENCE [LARGE SCALE GENOMIC DNA]</scope>
    <source>
        <strain evidence="2 3">CBS 109695</strain>
    </source>
</reference>
<dbReference type="Proteomes" id="UP000076532">
    <property type="component" value="Unassembled WGS sequence"/>
</dbReference>
<sequence>MTTADSGVRLDVVRLGGTGHRGSVPQLMLRTALAARSWQSIDDGKHWVLSEQEGVVNFSRLTCRMRSSKEHVSSSSASTVTESPPRTTTIPRRQGDGVEADGLLCWQARLEVIEKTCETATSDMLLLRKLALVYTAGNKMGVLSPIRRHFVRQHHPPDAQHTQWIGNIFWELVDTYSLVQFGPKFHAAVEALSPEMGNIGNLIDHAVIYDPGKNTVEGAIQMSMHLYRTQPSDYLLKKVASLVSSVATQIRARYFHLYGDILYFQSEYVKAASMITQAHDRFLEQPIGPNPRGDLKQIPCPGRKLHSTGH</sequence>
<gene>
    <name evidence="2" type="ORF">FIBSPDRAFT_952379</name>
</gene>
<organism evidence="2 3">
    <name type="scientific">Athelia psychrophila</name>
    <dbReference type="NCBI Taxonomy" id="1759441"/>
    <lineage>
        <taxon>Eukaryota</taxon>
        <taxon>Fungi</taxon>
        <taxon>Dikarya</taxon>
        <taxon>Basidiomycota</taxon>
        <taxon>Agaricomycotina</taxon>
        <taxon>Agaricomycetes</taxon>
        <taxon>Agaricomycetidae</taxon>
        <taxon>Atheliales</taxon>
        <taxon>Atheliaceae</taxon>
        <taxon>Athelia</taxon>
    </lineage>
</organism>
<feature type="compositionally biased region" description="Low complexity" evidence="1">
    <location>
        <begin position="73"/>
        <end position="83"/>
    </location>
</feature>
<proteinExistence type="predicted"/>
<evidence type="ECO:0000256" key="1">
    <source>
        <dbReference type="SAM" id="MobiDB-lite"/>
    </source>
</evidence>
<feature type="region of interest" description="Disordered" evidence="1">
    <location>
        <begin position="69"/>
        <end position="94"/>
    </location>
</feature>
<feature type="region of interest" description="Disordered" evidence="1">
    <location>
        <begin position="285"/>
        <end position="310"/>
    </location>
</feature>
<protein>
    <submittedName>
        <fullName evidence="2">Uncharacterized protein</fullName>
    </submittedName>
</protein>
<evidence type="ECO:0000313" key="3">
    <source>
        <dbReference type="Proteomes" id="UP000076532"/>
    </source>
</evidence>